<dbReference type="Proteomes" id="UP000275408">
    <property type="component" value="Unassembled WGS sequence"/>
</dbReference>
<reference evidence="1 2" key="1">
    <citation type="journal article" date="2018" name="Sci. Rep.">
        <title>Comparative analysis of the Pocillopora damicornis genome highlights role of immune system in coral evolution.</title>
        <authorList>
            <person name="Cunning R."/>
            <person name="Bay R.A."/>
            <person name="Gillette P."/>
            <person name="Baker A.C."/>
            <person name="Traylor-Knowles N."/>
        </authorList>
    </citation>
    <scope>NUCLEOTIDE SEQUENCE [LARGE SCALE GENOMIC DNA]</scope>
    <source>
        <strain evidence="1">RSMAS</strain>
        <tissue evidence="1">Whole animal</tissue>
    </source>
</reference>
<gene>
    <name evidence="1" type="ORF">pdam_00022597</name>
</gene>
<evidence type="ECO:0008006" key="3">
    <source>
        <dbReference type="Google" id="ProtNLM"/>
    </source>
</evidence>
<proteinExistence type="predicted"/>
<name>A0A3M6UU60_POCDA</name>
<organism evidence="1 2">
    <name type="scientific">Pocillopora damicornis</name>
    <name type="common">Cauliflower coral</name>
    <name type="synonym">Millepora damicornis</name>
    <dbReference type="NCBI Taxonomy" id="46731"/>
    <lineage>
        <taxon>Eukaryota</taxon>
        <taxon>Metazoa</taxon>
        <taxon>Cnidaria</taxon>
        <taxon>Anthozoa</taxon>
        <taxon>Hexacorallia</taxon>
        <taxon>Scleractinia</taxon>
        <taxon>Astrocoeniina</taxon>
        <taxon>Pocilloporidae</taxon>
        <taxon>Pocillopora</taxon>
    </lineage>
</organism>
<protein>
    <recommendedName>
        <fullName evidence="3">Serine-threonine/tyrosine-protein kinase catalytic domain-containing protein</fullName>
    </recommendedName>
</protein>
<dbReference type="OrthoDB" id="5983025at2759"/>
<accession>A0A3M6UU60</accession>
<comment type="caution">
    <text evidence="1">The sequence shown here is derived from an EMBL/GenBank/DDBJ whole genome shotgun (WGS) entry which is preliminary data.</text>
</comment>
<keyword evidence="2" id="KW-1185">Reference proteome</keyword>
<evidence type="ECO:0000313" key="2">
    <source>
        <dbReference type="Proteomes" id="UP000275408"/>
    </source>
</evidence>
<dbReference type="EMBL" id="RCHS01000722">
    <property type="protein sequence ID" value="RMX57165.1"/>
    <property type="molecule type" value="Genomic_DNA"/>
</dbReference>
<evidence type="ECO:0000313" key="1">
    <source>
        <dbReference type="EMBL" id="RMX57165.1"/>
    </source>
</evidence>
<sequence length="70" mass="7819">MWYGKEAFDDLKGEKMEEFLSVVEGGHLSDLGGLTTPTSNRWATLISGCWEKTASERKSLTDCKSMGSQW</sequence>
<dbReference type="AlphaFoldDB" id="A0A3M6UU60"/>